<protein>
    <recommendedName>
        <fullName evidence="3">DUF4372 domain-containing protein</fullName>
    </recommendedName>
</protein>
<dbReference type="OrthoDB" id="7327264at2"/>
<dbReference type="EMBL" id="CDOL01000277">
    <property type="protein sequence ID" value="CEN54318.1"/>
    <property type="molecule type" value="Genomic_DNA"/>
</dbReference>
<reference evidence="1 2" key="1">
    <citation type="submission" date="2015-01" db="EMBL/GenBank/DDBJ databases">
        <authorList>
            <person name="Xiang T."/>
            <person name="Song Y."/>
            <person name="Huang L."/>
            <person name="Wang B."/>
            <person name="Wu P."/>
        </authorList>
    </citation>
    <scope>NUCLEOTIDE SEQUENCE [LARGE SCALE GENOMIC DNA]</scope>
    <source>
        <strain evidence="1 2">CcD93</strain>
    </source>
</reference>
<accession>A0A0B7IWI3</accession>
<evidence type="ECO:0008006" key="3">
    <source>
        <dbReference type="Google" id="ProtNLM"/>
    </source>
</evidence>
<name>A0A0B7IWI3_9FLAO</name>
<evidence type="ECO:0000313" key="2">
    <source>
        <dbReference type="Proteomes" id="UP000038200"/>
    </source>
</evidence>
<proteinExistence type="predicted"/>
<evidence type="ECO:0000313" key="1">
    <source>
        <dbReference type="EMBL" id="CEN54318.1"/>
    </source>
</evidence>
<gene>
    <name evidence="1" type="ORF">CCAND93_840002</name>
</gene>
<dbReference type="Proteomes" id="UP000038200">
    <property type="component" value="Unassembled WGS sequence"/>
</dbReference>
<dbReference type="AlphaFoldDB" id="A0A0B7IWI3"/>
<sequence>MAPFRRSKNTNKPVIRQILDLIPAYILRAEIAKHQSDKGKSTYKTRTNWWH</sequence>
<organism evidence="1 2">
    <name type="scientific">Capnocytophaga canis</name>
    <dbReference type="NCBI Taxonomy" id="1848903"/>
    <lineage>
        <taxon>Bacteria</taxon>
        <taxon>Pseudomonadati</taxon>
        <taxon>Bacteroidota</taxon>
        <taxon>Flavobacteriia</taxon>
        <taxon>Flavobacteriales</taxon>
        <taxon>Flavobacteriaceae</taxon>
        <taxon>Capnocytophaga</taxon>
    </lineage>
</organism>